<reference evidence="9" key="1">
    <citation type="journal article" date="2020" name="mSystems">
        <title>Genome- and Community-Level Interaction Insights into Carbon Utilization and Element Cycling Functions of Hydrothermarchaeota in Hydrothermal Sediment.</title>
        <authorList>
            <person name="Zhou Z."/>
            <person name="Liu Y."/>
            <person name="Xu W."/>
            <person name="Pan J."/>
            <person name="Luo Z.H."/>
            <person name="Li M."/>
        </authorList>
    </citation>
    <scope>NUCLEOTIDE SEQUENCE [LARGE SCALE GENOMIC DNA]</scope>
    <source>
        <strain evidence="9">SpSt-417</strain>
    </source>
</reference>
<keyword evidence="7" id="KW-0460">Magnesium</keyword>
<dbReference type="PANTHER" id="PTHR33571:SF14">
    <property type="entry name" value="PROTEIN ADENYLYLTRANSFERASE MJ0435-RELATED"/>
    <property type="match status" value="1"/>
</dbReference>
<evidence type="ECO:0000256" key="2">
    <source>
        <dbReference type="ARBA" id="ARBA00022679"/>
    </source>
</evidence>
<dbReference type="SUPFAM" id="SSF81301">
    <property type="entry name" value="Nucleotidyltransferase"/>
    <property type="match status" value="1"/>
</dbReference>
<dbReference type="InterPro" id="IPR043519">
    <property type="entry name" value="NT_sf"/>
</dbReference>
<comment type="cofactor">
    <cofactor evidence="1">
        <name>Mg(2+)</name>
        <dbReference type="ChEBI" id="CHEBI:18420"/>
    </cofactor>
</comment>
<keyword evidence="2" id="KW-0808">Transferase</keyword>
<dbReference type="Pfam" id="PF18765">
    <property type="entry name" value="Polbeta"/>
    <property type="match status" value="1"/>
</dbReference>
<evidence type="ECO:0000256" key="3">
    <source>
        <dbReference type="ARBA" id="ARBA00022695"/>
    </source>
</evidence>
<dbReference type="PANTHER" id="PTHR33571">
    <property type="entry name" value="SSL8005 PROTEIN"/>
    <property type="match status" value="1"/>
</dbReference>
<dbReference type="InterPro" id="IPR041633">
    <property type="entry name" value="Polbeta"/>
</dbReference>
<evidence type="ECO:0000259" key="8">
    <source>
        <dbReference type="Pfam" id="PF18765"/>
    </source>
</evidence>
<feature type="domain" description="Polymerase beta nucleotidyltransferase" evidence="8">
    <location>
        <begin position="8"/>
        <end position="93"/>
    </location>
</feature>
<dbReference type="EMBL" id="DSRT01000130">
    <property type="protein sequence ID" value="HGW29754.1"/>
    <property type="molecule type" value="Genomic_DNA"/>
</dbReference>
<name>A0A7C4XGN5_UNCKA</name>
<evidence type="ECO:0000313" key="9">
    <source>
        <dbReference type="EMBL" id="HGW29754.1"/>
    </source>
</evidence>
<evidence type="ECO:0000256" key="6">
    <source>
        <dbReference type="ARBA" id="ARBA00022840"/>
    </source>
</evidence>
<dbReference type="CDD" id="cd05403">
    <property type="entry name" value="NT_KNTase_like"/>
    <property type="match status" value="1"/>
</dbReference>
<evidence type="ECO:0000256" key="7">
    <source>
        <dbReference type="ARBA" id="ARBA00022842"/>
    </source>
</evidence>
<evidence type="ECO:0000256" key="1">
    <source>
        <dbReference type="ARBA" id="ARBA00001946"/>
    </source>
</evidence>
<dbReference type="GO" id="GO:0016779">
    <property type="term" value="F:nucleotidyltransferase activity"/>
    <property type="evidence" value="ECO:0007669"/>
    <property type="project" value="UniProtKB-KW"/>
</dbReference>
<dbReference type="GO" id="GO:0005524">
    <property type="term" value="F:ATP binding"/>
    <property type="evidence" value="ECO:0007669"/>
    <property type="project" value="UniProtKB-KW"/>
</dbReference>
<gene>
    <name evidence="9" type="ORF">ENR63_02425</name>
</gene>
<evidence type="ECO:0000256" key="5">
    <source>
        <dbReference type="ARBA" id="ARBA00022741"/>
    </source>
</evidence>
<dbReference type="AlphaFoldDB" id="A0A7C4XGN5"/>
<keyword evidence="5" id="KW-0547">Nucleotide-binding</keyword>
<dbReference type="GO" id="GO:0046872">
    <property type="term" value="F:metal ion binding"/>
    <property type="evidence" value="ECO:0007669"/>
    <property type="project" value="UniProtKB-KW"/>
</dbReference>
<comment type="caution">
    <text evidence="9">The sequence shown here is derived from an EMBL/GenBank/DDBJ whole genome shotgun (WGS) entry which is preliminary data.</text>
</comment>
<evidence type="ECO:0000256" key="4">
    <source>
        <dbReference type="ARBA" id="ARBA00022723"/>
    </source>
</evidence>
<dbReference type="InterPro" id="IPR052038">
    <property type="entry name" value="Type-VII_TA_antitoxin"/>
</dbReference>
<dbReference type="Gene3D" id="3.30.460.10">
    <property type="entry name" value="Beta Polymerase, domain 2"/>
    <property type="match status" value="1"/>
</dbReference>
<proteinExistence type="predicted"/>
<keyword evidence="6" id="KW-0067">ATP-binding</keyword>
<organism evidence="9">
    <name type="scientific">candidate division WWE3 bacterium</name>
    <dbReference type="NCBI Taxonomy" id="2053526"/>
    <lineage>
        <taxon>Bacteria</taxon>
        <taxon>Katanobacteria</taxon>
    </lineage>
</organism>
<keyword evidence="3" id="KW-0548">Nucleotidyltransferase</keyword>
<keyword evidence="4" id="KW-0479">Metal-binding</keyword>
<protein>
    <recommendedName>
        <fullName evidence="8">Polymerase beta nucleotidyltransferase domain-containing protein</fullName>
    </recommendedName>
</protein>
<accession>A0A7C4XGN5</accession>
<sequence>MDLTQNPKIYEICKSNGISYLGLFGSYARGEQTDSSDVDLLVKFSEPAGYFKLINVQETFKNILNKEVDLVTENALSKYIKPYVLNDLKTLYGSR</sequence>